<reference evidence="1" key="1">
    <citation type="submission" date="2021-06" db="EMBL/GenBank/DDBJ databases">
        <authorList>
            <person name="Kallberg Y."/>
            <person name="Tangrot J."/>
            <person name="Rosling A."/>
        </authorList>
    </citation>
    <scope>NUCLEOTIDE SEQUENCE</scope>
    <source>
        <strain evidence="1">IL203A</strain>
    </source>
</reference>
<protein>
    <submittedName>
        <fullName evidence="1">2499_t:CDS:1</fullName>
    </submittedName>
</protein>
<evidence type="ECO:0000313" key="1">
    <source>
        <dbReference type="EMBL" id="CAG8736733.1"/>
    </source>
</evidence>
<accession>A0ACA9Q6X5</accession>
<feature type="non-terminal residue" evidence="1">
    <location>
        <position position="168"/>
    </location>
</feature>
<keyword evidence="2" id="KW-1185">Reference proteome</keyword>
<dbReference type="EMBL" id="CAJVPU010039305">
    <property type="protein sequence ID" value="CAG8736733.1"/>
    <property type="molecule type" value="Genomic_DNA"/>
</dbReference>
<organism evidence="1 2">
    <name type="scientific">Dentiscutata heterogama</name>
    <dbReference type="NCBI Taxonomy" id="1316150"/>
    <lineage>
        <taxon>Eukaryota</taxon>
        <taxon>Fungi</taxon>
        <taxon>Fungi incertae sedis</taxon>
        <taxon>Mucoromycota</taxon>
        <taxon>Glomeromycotina</taxon>
        <taxon>Glomeromycetes</taxon>
        <taxon>Diversisporales</taxon>
        <taxon>Gigasporaceae</taxon>
        <taxon>Dentiscutata</taxon>
    </lineage>
</organism>
<sequence>MLRNKFGTNNDKNNKFFSLRQRFSYNTSKPLTQDSSESSTIQLDPSVYSSDEPMEYYEESNEYSFEEDNNKSAIYSSEELDKDINSCEEFISETSSNSINSCDELSNELSDELSSDSLLTSVEDKFFEDIADKALDSNKLSQNIGEFSPYFKNTTTALMFSWIQKNSI</sequence>
<proteinExistence type="predicted"/>
<evidence type="ECO:0000313" key="2">
    <source>
        <dbReference type="Proteomes" id="UP000789702"/>
    </source>
</evidence>
<name>A0ACA9Q6X5_9GLOM</name>
<gene>
    <name evidence="1" type="ORF">DHETER_LOCUS13783</name>
</gene>
<comment type="caution">
    <text evidence="1">The sequence shown here is derived from an EMBL/GenBank/DDBJ whole genome shotgun (WGS) entry which is preliminary data.</text>
</comment>
<dbReference type="Proteomes" id="UP000789702">
    <property type="component" value="Unassembled WGS sequence"/>
</dbReference>